<dbReference type="Proteomes" id="UP000178240">
    <property type="component" value="Unassembled WGS sequence"/>
</dbReference>
<feature type="transmembrane region" description="Helical" evidence="1">
    <location>
        <begin position="6"/>
        <end position="23"/>
    </location>
</feature>
<dbReference type="AlphaFoldDB" id="A0A1G1XZE2"/>
<name>A0A1G1XZE2_9BACT</name>
<accession>A0A1G1XZE2</accession>
<organism evidence="2 3">
    <name type="scientific">Candidatus Buchananbacteria bacterium RIFCSPHIGHO2_01_FULL_44_11</name>
    <dbReference type="NCBI Taxonomy" id="1797535"/>
    <lineage>
        <taxon>Bacteria</taxon>
        <taxon>Candidatus Buchananiibacteriota</taxon>
    </lineage>
</organism>
<sequence>MGLPNFIIYFVTGGIFTTLIVALEESNNRLLSGFATLIPVFTLVAYLFIGQSKGGVAVGQHAWFVLVGTIVSWIPYMLAVAYLSPRIGPHKAILIGLAVFFVLALSYIAIVSHFKLFQSGSYDDIAFP</sequence>
<dbReference type="EMBL" id="MHIE01000021">
    <property type="protein sequence ID" value="OGY45382.1"/>
    <property type="molecule type" value="Genomic_DNA"/>
</dbReference>
<evidence type="ECO:0000313" key="3">
    <source>
        <dbReference type="Proteomes" id="UP000178240"/>
    </source>
</evidence>
<gene>
    <name evidence="2" type="ORF">A2744_04225</name>
</gene>
<evidence type="ECO:0000313" key="2">
    <source>
        <dbReference type="EMBL" id="OGY45382.1"/>
    </source>
</evidence>
<comment type="caution">
    <text evidence="2">The sequence shown here is derived from an EMBL/GenBank/DDBJ whole genome shotgun (WGS) entry which is preliminary data.</text>
</comment>
<feature type="transmembrane region" description="Helical" evidence="1">
    <location>
        <begin position="92"/>
        <end position="114"/>
    </location>
</feature>
<keyword evidence="1" id="KW-1133">Transmembrane helix</keyword>
<keyword evidence="1" id="KW-0472">Membrane</keyword>
<reference evidence="2 3" key="1">
    <citation type="journal article" date="2016" name="Nat. Commun.">
        <title>Thousands of microbial genomes shed light on interconnected biogeochemical processes in an aquifer system.</title>
        <authorList>
            <person name="Anantharaman K."/>
            <person name="Brown C.T."/>
            <person name="Hug L.A."/>
            <person name="Sharon I."/>
            <person name="Castelle C.J."/>
            <person name="Probst A.J."/>
            <person name="Thomas B.C."/>
            <person name="Singh A."/>
            <person name="Wilkins M.J."/>
            <person name="Karaoz U."/>
            <person name="Brodie E.L."/>
            <person name="Williams K.H."/>
            <person name="Hubbard S.S."/>
            <person name="Banfield J.F."/>
        </authorList>
    </citation>
    <scope>NUCLEOTIDE SEQUENCE [LARGE SCALE GENOMIC DNA]</scope>
</reference>
<protein>
    <recommendedName>
        <fullName evidence="4">DUF3147 domain-containing protein</fullName>
    </recommendedName>
</protein>
<proteinExistence type="predicted"/>
<evidence type="ECO:0008006" key="4">
    <source>
        <dbReference type="Google" id="ProtNLM"/>
    </source>
</evidence>
<feature type="transmembrane region" description="Helical" evidence="1">
    <location>
        <begin position="30"/>
        <end position="49"/>
    </location>
</feature>
<feature type="transmembrane region" description="Helical" evidence="1">
    <location>
        <begin position="61"/>
        <end position="83"/>
    </location>
</feature>
<evidence type="ECO:0000256" key="1">
    <source>
        <dbReference type="SAM" id="Phobius"/>
    </source>
</evidence>
<keyword evidence="1" id="KW-0812">Transmembrane</keyword>
<dbReference type="STRING" id="1797535.A2744_04225"/>